<dbReference type="Proteomes" id="UP000199256">
    <property type="component" value="Unassembled WGS sequence"/>
</dbReference>
<gene>
    <name evidence="1" type="ORF">SAMN05444515_101411</name>
</gene>
<organism evidence="1 2">
    <name type="scientific">Ectothiorhodospira marina</name>
    <dbReference type="NCBI Taxonomy" id="1396821"/>
    <lineage>
        <taxon>Bacteria</taxon>
        <taxon>Pseudomonadati</taxon>
        <taxon>Pseudomonadota</taxon>
        <taxon>Gammaproteobacteria</taxon>
        <taxon>Chromatiales</taxon>
        <taxon>Ectothiorhodospiraceae</taxon>
        <taxon>Ectothiorhodospira</taxon>
    </lineage>
</organism>
<reference evidence="2" key="1">
    <citation type="submission" date="2016-10" db="EMBL/GenBank/DDBJ databases">
        <authorList>
            <person name="Varghese N."/>
            <person name="Submissions S."/>
        </authorList>
    </citation>
    <scope>NUCLEOTIDE SEQUENCE [LARGE SCALE GENOMIC DNA]</scope>
    <source>
        <strain evidence="2">DSM 241</strain>
    </source>
</reference>
<dbReference type="AlphaFoldDB" id="A0A1H7G1Z9"/>
<sequence length="65" mass="6849">MNVAFLDCRRLNSSKRSAEAIMASRSGGYGSIVVEAAEMANPPFSDGFNQISGFTCAGSRSLNLS</sequence>
<proteinExistence type="predicted"/>
<dbReference type="EMBL" id="FOAA01000001">
    <property type="protein sequence ID" value="SEK32346.1"/>
    <property type="molecule type" value="Genomic_DNA"/>
</dbReference>
<dbReference type="STRING" id="1396821.SAMN05444515_101411"/>
<accession>A0A1H7G1Z9</accession>
<evidence type="ECO:0000313" key="1">
    <source>
        <dbReference type="EMBL" id="SEK32346.1"/>
    </source>
</evidence>
<protein>
    <submittedName>
        <fullName evidence="1">Uncharacterized protein</fullName>
    </submittedName>
</protein>
<keyword evidence="2" id="KW-1185">Reference proteome</keyword>
<name>A0A1H7G1Z9_9GAMM</name>
<evidence type="ECO:0000313" key="2">
    <source>
        <dbReference type="Proteomes" id="UP000199256"/>
    </source>
</evidence>